<dbReference type="CDD" id="cd00022">
    <property type="entry name" value="BIR"/>
    <property type="match status" value="1"/>
</dbReference>
<dbReference type="GO" id="GO:0005737">
    <property type="term" value="C:cytoplasm"/>
    <property type="evidence" value="ECO:0007669"/>
    <property type="project" value="TreeGrafter"/>
</dbReference>
<name>A0A6G0SSV0_APHGL</name>
<dbReference type="InterPro" id="IPR001370">
    <property type="entry name" value="BIR_rpt"/>
</dbReference>
<dbReference type="GO" id="GO:0005634">
    <property type="term" value="C:nucleus"/>
    <property type="evidence" value="ECO:0007669"/>
    <property type="project" value="TreeGrafter"/>
</dbReference>
<dbReference type="GO" id="GO:0051726">
    <property type="term" value="P:regulation of cell cycle"/>
    <property type="evidence" value="ECO:0007669"/>
    <property type="project" value="TreeGrafter"/>
</dbReference>
<reference evidence="1 2" key="1">
    <citation type="submission" date="2019-08" db="EMBL/GenBank/DDBJ databases">
        <title>The genome of the soybean aphid Biotype 1, its phylome, world population structure and adaptation to the North American continent.</title>
        <authorList>
            <person name="Giordano R."/>
            <person name="Donthu R.K."/>
            <person name="Hernandez A.G."/>
            <person name="Wright C.L."/>
            <person name="Zimin A.V."/>
        </authorList>
    </citation>
    <scope>NUCLEOTIDE SEQUENCE [LARGE SCALE GENOMIC DNA]</scope>
    <source>
        <tissue evidence="1">Whole aphids</tissue>
    </source>
</reference>
<dbReference type="SMART" id="SM00238">
    <property type="entry name" value="BIR"/>
    <property type="match status" value="1"/>
</dbReference>
<keyword evidence="2" id="KW-1185">Reference proteome</keyword>
<comment type="caution">
    <text evidence="1">The sequence shown here is derived from an EMBL/GenBank/DDBJ whole genome shotgun (WGS) entry which is preliminary data.</text>
</comment>
<dbReference type="PANTHER" id="PTHR10044">
    <property type="entry name" value="INHIBITOR OF APOPTOSIS"/>
    <property type="match status" value="1"/>
</dbReference>
<dbReference type="SUPFAM" id="SSF57924">
    <property type="entry name" value="Inhibitor of apoptosis (IAP) repeat"/>
    <property type="match status" value="1"/>
</dbReference>
<dbReference type="Gene3D" id="1.10.1170.10">
    <property type="entry name" value="Inhibitor Of Apoptosis Protein (2mihbC-IAP-1), Chain A"/>
    <property type="match status" value="1"/>
</dbReference>
<dbReference type="Pfam" id="PF00653">
    <property type="entry name" value="BIR"/>
    <property type="match status" value="1"/>
</dbReference>
<sequence length="321" mass="37434">MNFQQINNSFCSLVSLVRNNAYPTYPEFTTFISRLKTFNLFPLTSSQDKYSLAKSGFIYSGKKDIVEYFCCGLILHCWEKEDNPWIEYSRWNSKCVFVLLSKGNQFVENVVKKYGSIELVKSTYGLQHQGGKNIHIGYLVDQPLSVVILFKSNVTKQCLILNVLQWNKFISDDCFKSIFCSLTTVHQSKRVKLDDHFYYKICAKSKSINLYHINGMIKLSSINLNRLKLLQPCINANLIEFANKLVMYQTVFNNACMIIKYDILYLTPECIRSDFISSYIKDYNFKMEDMKDEEKSFLLELQQIHHVKFADIVLKPDISNQ</sequence>
<evidence type="ECO:0000313" key="1">
    <source>
        <dbReference type="EMBL" id="KAE9521433.1"/>
    </source>
</evidence>
<evidence type="ECO:0000313" key="2">
    <source>
        <dbReference type="Proteomes" id="UP000475862"/>
    </source>
</evidence>
<dbReference type="PROSITE" id="PS50143">
    <property type="entry name" value="BIR_REPEAT_2"/>
    <property type="match status" value="1"/>
</dbReference>
<organism evidence="1 2">
    <name type="scientific">Aphis glycines</name>
    <name type="common">Soybean aphid</name>
    <dbReference type="NCBI Taxonomy" id="307491"/>
    <lineage>
        <taxon>Eukaryota</taxon>
        <taxon>Metazoa</taxon>
        <taxon>Ecdysozoa</taxon>
        <taxon>Arthropoda</taxon>
        <taxon>Hexapoda</taxon>
        <taxon>Insecta</taxon>
        <taxon>Pterygota</taxon>
        <taxon>Neoptera</taxon>
        <taxon>Paraneoptera</taxon>
        <taxon>Hemiptera</taxon>
        <taxon>Sternorrhyncha</taxon>
        <taxon>Aphidomorpha</taxon>
        <taxon>Aphidoidea</taxon>
        <taxon>Aphididae</taxon>
        <taxon>Aphidini</taxon>
        <taxon>Aphis</taxon>
        <taxon>Aphis</taxon>
    </lineage>
</organism>
<dbReference type="PANTHER" id="PTHR10044:SF139">
    <property type="entry name" value="DEATH-ASSOCIATED INHIBITOR OF APOPTOSIS 2"/>
    <property type="match status" value="1"/>
</dbReference>
<protein>
    <submittedName>
        <fullName evidence="1">Uncharacterized protein</fullName>
    </submittedName>
</protein>
<accession>A0A6G0SSV0</accession>
<dbReference type="InterPro" id="IPR050784">
    <property type="entry name" value="IAP"/>
</dbReference>
<dbReference type="OrthoDB" id="6635112at2759"/>
<dbReference type="Proteomes" id="UP000475862">
    <property type="component" value="Unassembled WGS sequence"/>
</dbReference>
<gene>
    <name evidence="1" type="ORF">AGLY_018172</name>
</gene>
<proteinExistence type="predicted"/>
<dbReference type="EMBL" id="VYZN01002890">
    <property type="protein sequence ID" value="KAE9521433.1"/>
    <property type="molecule type" value="Genomic_DNA"/>
</dbReference>
<dbReference type="AlphaFoldDB" id="A0A6G0SSV0"/>